<proteinExistence type="predicted"/>
<comment type="caution">
    <text evidence="1">The sequence shown here is derived from an EMBL/GenBank/DDBJ whole genome shotgun (WGS) entry which is preliminary data.</text>
</comment>
<reference evidence="1" key="1">
    <citation type="submission" date="2024-09" db="EMBL/GenBank/DDBJ databases">
        <title>Draft Genome Sequences of Neofusicoccum parvum.</title>
        <authorList>
            <person name="Ashida A."/>
            <person name="Camagna M."/>
            <person name="Tanaka A."/>
            <person name="Takemoto D."/>
        </authorList>
    </citation>
    <scope>NUCLEOTIDE SEQUENCE</scope>
    <source>
        <strain evidence="1">PPO83</strain>
    </source>
</reference>
<protein>
    <submittedName>
        <fullName evidence="1">Uncharacterized protein</fullName>
    </submittedName>
</protein>
<gene>
    <name evidence="1" type="primary">g8398</name>
    <name evidence="1" type="ORF">NpPPO83_00008398</name>
</gene>
<evidence type="ECO:0000313" key="2">
    <source>
        <dbReference type="Proteomes" id="UP001165186"/>
    </source>
</evidence>
<sequence length="144" mass="16785">MVVLDSVPGLDVQVHVSGKPAEEFANDDEQDDRRGATRYVEAVSGAEFHVQWTFVASEFKYRNWAINGLVYIDGKYADGRIFRPETVKHLESFTVKMTGVWKKEKGRYVERPMIFSDLMIEPCRLWEKEAENHSAQLTKFRRRL</sequence>
<organism evidence="1 2">
    <name type="scientific">Neofusicoccum parvum</name>
    <dbReference type="NCBI Taxonomy" id="310453"/>
    <lineage>
        <taxon>Eukaryota</taxon>
        <taxon>Fungi</taxon>
        <taxon>Dikarya</taxon>
        <taxon>Ascomycota</taxon>
        <taxon>Pezizomycotina</taxon>
        <taxon>Dothideomycetes</taxon>
        <taxon>Dothideomycetes incertae sedis</taxon>
        <taxon>Botryosphaeriales</taxon>
        <taxon>Botryosphaeriaceae</taxon>
        <taxon>Neofusicoccum</taxon>
    </lineage>
</organism>
<keyword evidence="2" id="KW-1185">Reference proteome</keyword>
<accession>A0ACB5S0A6</accession>
<name>A0ACB5S0A6_9PEZI</name>
<dbReference type="EMBL" id="BSXG01000025">
    <property type="protein sequence ID" value="GME26157.1"/>
    <property type="molecule type" value="Genomic_DNA"/>
</dbReference>
<dbReference type="Proteomes" id="UP001165186">
    <property type="component" value="Unassembled WGS sequence"/>
</dbReference>
<evidence type="ECO:0000313" key="1">
    <source>
        <dbReference type="EMBL" id="GME26157.1"/>
    </source>
</evidence>